<keyword evidence="10" id="KW-1185">Reference proteome</keyword>
<sequence length="113" mass="12815">MNRLTAVQTILRLPSRRLPLCRFSYSSDIAAAPKVNSMTPAGTKLKGLNIKKNGEDPVALADEEYPPWLWEVLDEEAQKAKLRTDPEKAAHRERREANRKQIKADNFLRGMNG</sequence>
<dbReference type="PANTHER" id="PTHR28595">
    <property type="entry name" value="39S RIBOSOMAL PROTEIN L54, MITOCHONDRIAL"/>
    <property type="match status" value="1"/>
</dbReference>
<name>A0A642V6E3_9ASCO</name>
<evidence type="ECO:0000256" key="1">
    <source>
        <dbReference type="ARBA" id="ARBA00004173"/>
    </source>
</evidence>
<reference evidence="9" key="1">
    <citation type="journal article" date="2019" name="G3 (Bethesda)">
        <title>Genome Assemblies of Two Rare Opportunistic Yeast Pathogens: Diutina rugosa (syn. Candida rugosa) and Trichomonascus ciferrii (syn. Candida ciferrii).</title>
        <authorList>
            <person name="Mixao V."/>
            <person name="Saus E."/>
            <person name="Hansen A.P."/>
            <person name="Lass-Florl C."/>
            <person name="Gabaldon T."/>
        </authorList>
    </citation>
    <scope>NUCLEOTIDE SEQUENCE</scope>
    <source>
        <strain evidence="9">CBS 4856</strain>
    </source>
</reference>
<dbReference type="Pfam" id="PF08561">
    <property type="entry name" value="Ribosomal_L37"/>
    <property type="match status" value="1"/>
</dbReference>
<evidence type="ECO:0000256" key="6">
    <source>
        <dbReference type="ARBA" id="ARBA00033752"/>
    </source>
</evidence>
<comment type="subcellular location">
    <subcellularLocation>
        <location evidence="1">Mitochondrion</location>
    </subcellularLocation>
</comment>
<protein>
    <recommendedName>
        <fullName evidence="7">Large ribosomal subunit protein mL54</fullName>
    </recommendedName>
</protein>
<dbReference type="VEuPathDB" id="FungiDB:TRICI_002634"/>
<gene>
    <name evidence="9" type="ORF">TRICI_002634</name>
</gene>
<evidence type="ECO:0000313" key="9">
    <source>
        <dbReference type="EMBL" id="KAA8915277.1"/>
    </source>
</evidence>
<evidence type="ECO:0000256" key="5">
    <source>
        <dbReference type="ARBA" id="ARBA00023274"/>
    </source>
</evidence>
<feature type="region of interest" description="Disordered" evidence="8">
    <location>
        <begin position="81"/>
        <end position="113"/>
    </location>
</feature>
<keyword evidence="4" id="KW-0496">Mitochondrion</keyword>
<dbReference type="GO" id="GO:0005762">
    <property type="term" value="C:mitochondrial large ribosomal subunit"/>
    <property type="evidence" value="ECO:0007669"/>
    <property type="project" value="TreeGrafter"/>
</dbReference>
<evidence type="ECO:0000256" key="8">
    <source>
        <dbReference type="SAM" id="MobiDB-lite"/>
    </source>
</evidence>
<dbReference type="Proteomes" id="UP000761534">
    <property type="component" value="Unassembled WGS sequence"/>
</dbReference>
<dbReference type="PANTHER" id="PTHR28595:SF1">
    <property type="entry name" value="LARGE RIBOSOMAL SUBUNIT PROTEIN ML54"/>
    <property type="match status" value="1"/>
</dbReference>
<keyword evidence="2" id="KW-0809">Transit peptide</keyword>
<accession>A0A642V6E3</accession>
<evidence type="ECO:0000256" key="3">
    <source>
        <dbReference type="ARBA" id="ARBA00022980"/>
    </source>
</evidence>
<organism evidence="9 10">
    <name type="scientific">Trichomonascus ciferrii</name>
    <dbReference type="NCBI Taxonomy" id="44093"/>
    <lineage>
        <taxon>Eukaryota</taxon>
        <taxon>Fungi</taxon>
        <taxon>Dikarya</taxon>
        <taxon>Ascomycota</taxon>
        <taxon>Saccharomycotina</taxon>
        <taxon>Dipodascomycetes</taxon>
        <taxon>Dipodascales</taxon>
        <taxon>Trichomonascaceae</taxon>
        <taxon>Trichomonascus</taxon>
        <taxon>Trichomonascus ciferrii complex</taxon>
    </lineage>
</organism>
<keyword evidence="3" id="KW-0689">Ribosomal protein</keyword>
<dbReference type="OrthoDB" id="10252718at2759"/>
<dbReference type="EMBL" id="SWFS01000179">
    <property type="protein sequence ID" value="KAA8915277.1"/>
    <property type="molecule type" value="Genomic_DNA"/>
</dbReference>
<dbReference type="GO" id="GO:0003735">
    <property type="term" value="F:structural constituent of ribosome"/>
    <property type="evidence" value="ECO:0007669"/>
    <property type="project" value="TreeGrafter"/>
</dbReference>
<comment type="similarity">
    <text evidence="6">Belongs to the mitochondrion-specific ribosomal protein mL54 family.</text>
</comment>
<evidence type="ECO:0000256" key="7">
    <source>
        <dbReference type="ARBA" id="ARBA00035179"/>
    </source>
</evidence>
<feature type="compositionally biased region" description="Basic and acidic residues" evidence="8">
    <location>
        <begin position="81"/>
        <end position="103"/>
    </location>
</feature>
<dbReference type="InterPro" id="IPR013870">
    <property type="entry name" value="Ribosomal_mL54"/>
</dbReference>
<dbReference type="AlphaFoldDB" id="A0A642V6E3"/>
<proteinExistence type="inferred from homology"/>
<comment type="caution">
    <text evidence="9">The sequence shown here is derived from an EMBL/GenBank/DDBJ whole genome shotgun (WGS) entry which is preliminary data.</text>
</comment>
<evidence type="ECO:0000256" key="2">
    <source>
        <dbReference type="ARBA" id="ARBA00022946"/>
    </source>
</evidence>
<evidence type="ECO:0000313" key="10">
    <source>
        <dbReference type="Proteomes" id="UP000761534"/>
    </source>
</evidence>
<keyword evidence="5" id="KW-0687">Ribonucleoprotein</keyword>
<evidence type="ECO:0000256" key="4">
    <source>
        <dbReference type="ARBA" id="ARBA00023128"/>
    </source>
</evidence>